<dbReference type="PANTHER" id="PTHR30386">
    <property type="entry name" value="MEMBRANE FUSION SUBUNIT OF EMRAB-TOLC MULTIDRUG EFFLUX PUMP"/>
    <property type="match status" value="1"/>
</dbReference>
<dbReference type="Gene3D" id="2.40.50.100">
    <property type="match status" value="1"/>
</dbReference>
<proteinExistence type="predicted"/>
<feature type="region of interest" description="Disordered" evidence="6">
    <location>
        <begin position="1"/>
        <end position="24"/>
    </location>
</feature>
<keyword evidence="5" id="KW-0175">Coiled coil</keyword>
<dbReference type="InterPro" id="IPR058625">
    <property type="entry name" value="MdtA-like_BSH"/>
</dbReference>
<name>A0ABW9Z2B9_9HYPH</name>
<dbReference type="Gene3D" id="1.10.287.470">
    <property type="entry name" value="Helix hairpin bin"/>
    <property type="match status" value="2"/>
</dbReference>
<dbReference type="PANTHER" id="PTHR30386:SF26">
    <property type="entry name" value="TRANSPORT PROTEIN COMB"/>
    <property type="match status" value="1"/>
</dbReference>
<evidence type="ECO:0000259" key="8">
    <source>
        <dbReference type="Pfam" id="PF25917"/>
    </source>
</evidence>
<keyword evidence="4 7" id="KW-0472">Membrane</keyword>
<protein>
    <submittedName>
        <fullName evidence="10">HlyD family efflux transporter periplasmic adaptor subunit</fullName>
    </submittedName>
</protein>
<feature type="compositionally biased region" description="Basic and acidic residues" evidence="6">
    <location>
        <begin position="1"/>
        <end position="21"/>
    </location>
</feature>
<evidence type="ECO:0000259" key="9">
    <source>
        <dbReference type="Pfam" id="PF25954"/>
    </source>
</evidence>
<dbReference type="Proteomes" id="UP000818323">
    <property type="component" value="Unassembled WGS sequence"/>
</dbReference>
<comment type="subcellular location">
    <subcellularLocation>
        <location evidence="1">Membrane</location>
        <topology evidence="1">Single-pass membrane protein</topology>
    </subcellularLocation>
</comment>
<organism evidence="10 11">
    <name type="scientific">Microvirga arsenatis</name>
    <dbReference type="NCBI Taxonomy" id="2692265"/>
    <lineage>
        <taxon>Bacteria</taxon>
        <taxon>Pseudomonadati</taxon>
        <taxon>Pseudomonadota</taxon>
        <taxon>Alphaproteobacteria</taxon>
        <taxon>Hyphomicrobiales</taxon>
        <taxon>Methylobacteriaceae</taxon>
        <taxon>Microvirga</taxon>
    </lineage>
</organism>
<dbReference type="EMBL" id="JAAAXJ010000019">
    <property type="protein sequence ID" value="NBJ26832.1"/>
    <property type="molecule type" value="Genomic_DNA"/>
</dbReference>
<feature type="domain" description="Multidrug resistance protein MdtA-like barrel-sandwich hybrid" evidence="8">
    <location>
        <begin position="85"/>
        <end position="296"/>
    </location>
</feature>
<reference evidence="10 11" key="1">
    <citation type="submission" date="2020-01" db="EMBL/GenBank/DDBJ databases">
        <title>Microvirga sp. nov., an arsenate reduction bacterium isolated from Tibet hotspring sediments.</title>
        <authorList>
            <person name="Yuan C.-G."/>
        </authorList>
    </citation>
    <scope>NUCLEOTIDE SEQUENCE [LARGE SCALE GENOMIC DNA]</scope>
    <source>
        <strain evidence="10 11">SYSU G3D203</strain>
    </source>
</reference>
<keyword evidence="3 7" id="KW-1133">Transmembrane helix</keyword>
<evidence type="ECO:0000256" key="2">
    <source>
        <dbReference type="ARBA" id="ARBA00022692"/>
    </source>
</evidence>
<keyword evidence="11" id="KW-1185">Reference proteome</keyword>
<evidence type="ECO:0000256" key="7">
    <source>
        <dbReference type="SAM" id="Phobius"/>
    </source>
</evidence>
<dbReference type="Gene3D" id="2.40.30.170">
    <property type="match status" value="1"/>
</dbReference>
<dbReference type="PRINTS" id="PR01490">
    <property type="entry name" value="RTXTOXIND"/>
</dbReference>
<evidence type="ECO:0000313" key="10">
    <source>
        <dbReference type="EMBL" id="NBJ26832.1"/>
    </source>
</evidence>
<evidence type="ECO:0000256" key="4">
    <source>
        <dbReference type="ARBA" id="ARBA00023136"/>
    </source>
</evidence>
<dbReference type="Pfam" id="PF25917">
    <property type="entry name" value="BSH_RND"/>
    <property type="match status" value="1"/>
</dbReference>
<dbReference type="SUPFAM" id="SSF111369">
    <property type="entry name" value="HlyD-like secretion proteins"/>
    <property type="match status" value="2"/>
</dbReference>
<evidence type="ECO:0000313" key="11">
    <source>
        <dbReference type="Proteomes" id="UP000818323"/>
    </source>
</evidence>
<accession>A0ABW9Z2B9</accession>
<evidence type="ECO:0000256" key="1">
    <source>
        <dbReference type="ARBA" id="ARBA00004167"/>
    </source>
</evidence>
<comment type="caution">
    <text evidence="10">The sequence shown here is derived from an EMBL/GenBank/DDBJ whole genome shotgun (WGS) entry which is preliminary data.</text>
</comment>
<dbReference type="Pfam" id="PF25954">
    <property type="entry name" value="Beta-barrel_RND_2"/>
    <property type="match status" value="1"/>
</dbReference>
<evidence type="ECO:0000256" key="6">
    <source>
        <dbReference type="SAM" id="MobiDB-lite"/>
    </source>
</evidence>
<sequence>MNKITELRRDADERKLDRTEPMPEVAPAVPLEAAEAPPARWRRRPLRIGILLMAIAALAVFGGRWLVARWSHVSIDDARIAASLVTVSSEVSGEVLAIPVTAGERIEAGELLVSLDPEPAELVIAGTEARIAALDAQVEQLRAQKDMIRSQIESRLAAARAQITAAEANHAASEAELRNVQSHFDRIATLASRRIATPQAKEDAQARLDTARQQELAAAAAIETARANLDVVQSDAGQLAIIDRQIAKLAAEKTGLEAERAQKLIDLRSSKVSAAFAGVVDATFVDQGEYVTPGTRLLIYHRPDEVWVDANVKETDFRKIRVGAPATISVDAYPGREFRGEVERVGGAATSQLALLPSPNPSGNFTKVTQRVPIRVSIDTGGEVLSPGMMVVLSIDVGN</sequence>
<feature type="coiled-coil region" evidence="5">
    <location>
        <begin position="124"/>
        <end position="176"/>
    </location>
</feature>
<dbReference type="RefSeq" id="WP_161725607.1">
    <property type="nucleotide sequence ID" value="NZ_JAAAXI010000022.1"/>
</dbReference>
<gene>
    <name evidence="10" type="ORF">GR303_21060</name>
</gene>
<evidence type="ECO:0000256" key="3">
    <source>
        <dbReference type="ARBA" id="ARBA00022989"/>
    </source>
</evidence>
<dbReference type="InterPro" id="IPR050739">
    <property type="entry name" value="MFP"/>
</dbReference>
<keyword evidence="2 7" id="KW-0812">Transmembrane</keyword>
<feature type="transmembrane region" description="Helical" evidence="7">
    <location>
        <begin position="48"/>
        <end position="67"/>
    </location>
</feature>
<dbReference type="InterPro" id="IPR058792">
    <property type="entry name" value="Beta-barrel_RND_2"/>
</dbReference>
<evidence type="ECO:0000256" key="5">
    <source>
        <dbReference type="SAM" id="Coils"/>
    </source>
</evidence>
<feature type="domain" description="CusB-like beta-barrel" evidence="9">
    <location>
        <begin position="305"/>
        <end position="394"/>
    </location>
</feature>